<name>Q489Y8_COLP3</name>
<dbReference type="KEGG" id="cps:CPS_0368"/>
<evidence type="ECO:0000313" key="2">
    <source>
        <dbReference type="Proteomes" id="UP000000547"/>
    </source>
</evidence>
<reference evidence="1" key="1">
    <citation type="journal article" date="2005" name="Proc. Natl. Acad. Sci. U.S.A.">
        <title>The psychrophilic lifestyle as revealed by the genome sequence of Colwellia psychrerythraea 34H through genomic and proteomic analyses.</title>
        <authorList>
            <person name="Methe B.A."/>
            <person name="Nelson K.E."/>
            <person name="Deming J.W."/>
            <person name="Momen B."/>
            <person name="Melamud E."/>
            <person name="Zhang X."/>
            <person name="Moult J."/>
            <person name="Madupu R."/>
            <person name="Nelson W.C."/>
            <person name="Dodson R.J."/>
            <person name="Brinkac L.M."/>
            <person name="Daugherty S.C."/>
            <person name="Durkin A.S."/>
            <person name="DeBoy R.T."/>
            <person name="Kolonay J.F."/>
            <person name="Sullivan S.A."/>
            <person name="Zhou L."/>
            <person name="Davidsen T.M."/>
            <person name="Wu M."/>
            <person name="Huston A.L."/>
            <person name="Lewis M."/>
            <person name="Weaver B."/>
            <person name="Weidman J.F."/>
            <person name="Khouri H."/>
            <person name="Utterback T.R."/>
            <person name="Feldblyum T.V."/>
            <person name="Fraser C.M."/>
        </authorList>
    </citation>
    <scope>NUCLEOTIDE SEQUENCE [LARGE SCALE GENOMIC DNA]</scope>
    <source>
        <strain evidence="1">34H</strain>
    </source>
</reference>
<dbReference type="HOGENOM" id="CLU_2805060_0_0_6"/>
<accession>Q489Y8</accession>
<evidence type="ECO:0000313" key="1">
    <source>
        <dbReference type="EMBL" id="AAZ28054.1"/>
    </source>
</evidence>
<dbReference type="EMBL" id="CP000083">
    <property type="protein sequence ID" value="AAZ28054.1"/>
    <property type="molecule type" value="Genomic_DNA"/>
</dbReference>
<protein>
    <submittedName>
        <fullName evidence="1">Uncharacterized protein</fullName>
    </submittedName>
</protein>
<dbReference type="Proteomes" id="UP000000547">
    <property type="component" value="Chromosome"/>
</dbReference>
<gene>
    <name evidence="1" type="ordered locus">CPS_0368</name>
</gene>
<dbReference type="STRING" id="167879.CPS_0368"/>
<sequence length="76" mass="8855">MATSTRSLTMNNPNVYFQREDWGDVAIQHNGQVHHFCNLVSLIGFLQTVYGHEFNLIEVDENNYHELQRQGAFDEN</sequence>
<dbReference type="AlphaFoldDB" id="Q489Y8"/>
<proteinExistence type="predicted"/>
<organism evidence="1 2">
    <name type="scientific">Colwellia psychrerythraea (strain 34H / ATCC BAA-681)</name>
    <name type="common">Vibrio psychroerythus</name>
    <dbReference type="NCBI Taxonomy" id="167879"/>
    <lineage>
        <taxon>Bacteria</taxon>
        <taxon>Pseudomonadati</taxon>
        <taxon>Pseudomonadota</taxon>
        <taxon>Gammaproteobacteria</taxon>
        <taxon>Alteromonadales</taxon>
        <taxon>Colwelliaceae</taxon>
        <taxon>Colwellia</taxon>
    </lineage>
</organism>